<evidence type="ECO:0000256" key="4">
    <source>
        <dbReference type="ARBA" id="ARBA00022461"/>
    </source>
</evidence>
<sequence length="321" mass="37304">MSWIQNLKNWERLHESSEYMKQVYGDPLAYLHSDETKFVTEREYFGNFGYGECFNSTDSGVQCEIITGSFDPKLLPYDKRMAWHFKEFCYKTSAHGIPMIGQAPNTYYRFYLILAIFRSVWVMLFLGCMTMLYMNAQSVLDKYNRNEKIVDIQLKFDTAPFPAITLCNLNPYKASLATSVDLVKRTLSAFDGAMEQAGVKQDEKYVGEENVKKIKRSTNEHTAFFEPGYARCLCGKTSSEMDELSSEKNGFEASQKTFVLEDEEEEWEGDEEYDFETTTGLNLMEECKSERTKLDEPLGYDDHYMFVSRSKMIPKILIFFL</sequence>
<dbReference type="InterPro" id="IPR054001">
    <property type="entry name" value="Mec-4/10_cyt"/>
</dbReference>
<keyword evidence="12 13" id="KW-0407">Ion channel</keyword>
<keyword evidence="10" id="KW-0325">Glycoprotein</keyword>
<feature type="transmembrane region" description="Helical" evidence="14">
    <location>
        <begin position="110"/>
        <end position="134"/>
    </location>
</feature>
<dbReference type="Pfam" id="PF22214">
    <property type="entry name" value="Mec-4_10_cyt"/>
    <property type="match status" value="1"/>
</dbReference>
<evidence type="ECO:0000256" key="12">
    <source>
        <dbReference type="ARBA" id="ARBA00023303"/>
    </source>
</evidence>
<keyword evidence="6 14" id="KW-1133">Transmembrane helix</keyword>
<keyword evidence="3 13" id="KW-0813">Transport</keyword>
<dbReference type="GO" id="GO:0005886">
    <property type="term" value="C:plasma membrane"/>
    <property type="evidence" value="ECO:0007669"/>
    <property type="project" value="TreeGrafter"/>
</dbReference>
<name>A0A1I7WLC1_HETBA</name>
<keyword evidence="7" id="KW-0915">Sodium</keyword>
<evidence type="ECO:0000256" key="14">
    <source>
        <dbReference type="SAM" id="Phobius"/>
    </source>
</evidence>
<keyword evidence="11 13" id="KW-0739">Sodium transport</keyword>
<feature type="domain" description="Degenerin mec-4/10 cytosolic" evidence="15">
    <location>
        <begin position="26"/>
        <end position="87"/>
    </location>
</feature>
<comment type="similarity">
    <text evidence="2 13">Belongs to the amiloride-sensitive sodium channel (TC 1.A.6) family.</text>
</comment>
<dbReference type="Pfam" id="PF00858">
    <property type="entry name" value="ASC"/>
    <property type="match status" value="1"/>
</dbReference>
<evidence type="ECO:0000256" key="7">
    <source>
        <dbReference type="ARBA" id="ARBA00023053"/>
    </source>
</evidence>
<evidence type="ECO:0000256" key="11">
    <source>
        <dbReference type="ARBA" id="ARBA00023201"/>
    </source>
</evidence>
<reference evidence="17" key="1">
    <citation type="submission" date="2016-11" db="UniProtKB">
        <authorList>
            <consortium name="WormBaseParasite"/>
        </authorList>
    </citation>
    <scope>IDENTIFICATION</scope>
</reference>
<evidence type="ECO:0000256" key="9">
    <source>
        <dbReference type="ARBA" id="ARBA00023136"/>
    </source>
</evidence>
<dbReference type="PANTHER" id="PTHR11690:SF275">
    <property type="entry name" value="DEGENERIN MEC-4"/>
    <property type="match status" value="1"/>
</dbReference>
<evidence type="ECO:0000256" key="1">
    <source>
        <dbReference type="ARBA" id="ARBA00004141"/>
    </source>
</evidence>
<dbReference type="PRINTS" id="PR01078">
    <property type="entry name" value="AMINACHANNEL"/>
</dbReference>
<evidence type="ECO:0000256" key="5">
    <source>
        <dbReference type="ARBA" id="ARBA00022692"/>
    </source>
</evidence>
<evidence type="ECO:0000259" key="15">
    <source>
        <dbReference type="Pfam" id="PF22214"/>
    </source>
</evidence>
<dbReference type="InterPro" id="IPR001873">
    <property type="entry name" value="ENaC"/>
</dbReference>
<accession>A0A1I7WLC1</accession>
<comment type="subcellular location">
    <subcellularLocation>
        <location evidence="1">Membrane</location>
        <topology evidence="1">Multi-pass membrane protein</topology>
    </subcellularLocation>
</comment>
<keyword evidence="4 13" id="KW-0894">Sodium channel</keyword>
<evidence type="ECO:0000313" key="17">
    <source>
        <dbReference type="WBParaSite" id="Hba_05935"/>
    </source>
</evidence>
<dbReference type="AlphaFoldDB" id="A0A1I7WLC1"/>
<evidence type="ECO:0000256" key="8">
    <source>
        <dbReference type="ARBA" id="ARBA00023065"/>
    </source>
</evidence>
<protein>
    <submittedName>
        <fullName evidence="17">Acid-sensing ion channel 1</fullName>
    </submittedName>
</protein>
<dbReference type="PANTHER" id="PTHR11690">
    <property type="entry name" value="AMILORIDE-SENSITIVE SODIUM CHANNEL-RELATED"/>
    <property type="match status" value="1"/>
</dbReference>
<keyword evidence="8 13" id="KW-0406">Ion transport</keyword>
<keyword evidence="16" id="KW-1185">Reference proteome</keyword>
<dbReference type="Proteomes" id="UP000095283">
    <property type="component" value="Unplaced"/>
</dbReference>
<keyword evidence="9 14" id="KW-0472">Membrane</keyword>
<proteinExistence type="inferred from homology"/>
<evidence type="ECO:0000256" key="10">
    <source>
        <dbReference type="ARBA" id="ARBA00023180"/>
    </source>
</evidence>
<evidence type="ECO:0000256" key="2">
    <source>
        <dbReference type="ARBA" id="ARBA00007193"/>
    </source>
</evidence>
<dbReference type="WBParaSite" id="Hba_05935">
    <property type="protein sequence ID" value="Hba_05935"/>
    <property type="gene ID" value="Hba_05935"/>
</dbReference>
<evidence type="ECO:0000256" key="13">
    <source>
        <dbReference type="RuleBase" id="RU000679"/>
    </source>
</evidence>
<evidence type="ECO:0000313" key="16">
    <source>
        <dbReference type="Proteomes" id="UP000095283"/>
    </source>
</evidence>
<keyword evidence="5 13" id="KW-0812">Transmembrane</keyword>
<dbReference type="GO" id="GO:0015280">
    <property type="term" value="F:ligand-gated sodium channel activity"/>
    <property type="evidence" value="ECO:0007669"/>
    <property type="project" value="TreeGrafter"/>
</dbReference>
<organism evidence="16 17">
    <name type="scientific">Heterorhabditis bacteriophora</name>
    <name type="common">Entomopathogenic nematode worm</name>
    <dbReference type="NCBI Taxonomy" id="37862"/>
    <lineage>
        <taxon>Eukaryota</taxon>
        <taxon>Metazoa</taxon>
        <taxon>Ecdysozoa</taxon>
        <taxon>Nematoda</taxon>
        <taxon>Chromadorea</taxon>
        <taxon>Rhabditida</taxon>
        <taxon>Rhabditina</taxon>
        <taxon>Rhabditomorpha</taxon>
        <taxon>Strongyloidea</taxon>
        <taxon>Heterorhabditidae</taxon>
        <taxon>Heterorhabditis</taxon>
    </lineage>
</organism>
<evidence type="ECO:0000256" key="6">
    <source>
        <dbReference type="ARBA" id="ARBA00022989"/>
    </source>
</evidence>
<evidence type="ECO:0000256" key="3">
    <source>
        <dbReference type="ARBA" id="ARBA00022448"/>
    </source>
</evidence>